<keyword evidence="3" id="KW-0677">Repeat</keyword>
<feature type="domain" description="PUM-HD" evidence="10">
    <location>
        <begin position="566"/>
        <end position="906"/>
    </location>
</feature>
<feature type="repeat" description="Pumilio" evidence="7">
    <location>
        <begin position="622"/>
        <end position="657"/>
    </location>
</feature>
<dbReference type="Pfam" id="PF00806">
    <property type="entry name" value="PUF"/>
    <property type="match status" value="8"/>
</dbReference>
<feature type="region of interest" description="Disordered" evidence="9">
    <location>
        <begin position="303"/>
        <end position="328"/>
    </location>
</feature>
<protein>
    <recommendedName>
        <fullName evidence="6">Pumilio homology domain family member 3</fullName>
    </recommendedName>
</protein>
<evidence type="ECO:0000259" key="10">
    <source>
        <dbReference type="PROSITE" id="PS50303"/>
    </source>
</evidence>
<comment type="caution">
    <text evidence="11">The sequence shown here is derived from an EMBL/GenBank/DDBJ whole genome shotgun (WGS) entry which is preliminary data.</text>
</comment>
<feature type="repeat" description="Pumilio" evidence="7">
    <location>
        <begin position="694"/>
        <end position="729"/>
    </location>
</feature>
<keyword evidence="12" id="KW-1185">Reference proteome</keyword>
<feature type="region of interest" description="Disordered" evidence="9">
    <location>
        <begin position="916"/>
        <end position="949"/>
    </location>
</feature>
<feature type="region of interest" description="Disordered" evidence="9">
    <location>
        <begin position="246"/>
        <end position="266"/>
    </location>
</feature>
<dbReference type="SUPFAM" id="SSF48371">
    <property type="entry name" value="ARM repeat"/>
    <property type="match status" value="1"/>
</dbReference>
<feature type="repeat" description="Pumilio" evidence="7">
    <location>
        <begin position="586"/>
        <end position="621"/>
    </location>
</feature>
<dbReference type="GO" id="GO:0003730">
    <property type="term" value="F:mRNA 3'-UTR binding"/>
    <property type="evidence" value="ECO:0007669"/>
    <property type="project" value="TreeGrafter"/>
</dbReference>
<evidence type="ECO:0000256" key="7">
    <source>
        <dbReference type="PROSITE-ProRule" id="PRU00317"/>
    </source>
</evidence>
<feature type="region of interest" description="Disordered" evidence="9">
    <location>
        <begin position="126"/>
        <end position="155"/>
    </location>
</feature>
<feature type="region of interest" description="Disordered" evidence="9">
    <location>
        <begin position="1"/>
        <end position="22"/>
    </location>
</feature>
<feature type="region of interest" description="Disordered" evidence="9">
    <location>
        <begin position="398"/>
        <end position="454"/>
    </location>
</feature>
<comment type="similarity">
    <text evidence="5">Belongs to the PUF3 family.</text>
</comment>
<proteinExistence type="inferred from homology"/>
<dbReference type="InterPro" id="IPR011989">
    <property type="entry name" value="ARM-like"/>
</dbReference>
<comment type="subcellular location">
    <subcellularLocation>
        <location evidence="1">Cytoplasm</location>
    </subcellularLocation>
</comment>
<feature type="compositionally biased region" description="Polar residues" evidence="9">
    <location>
        <begin position="400"/>
        <end position="411"/>
    </location>
</feature>
<dbReference type="PANTHER" id="PTHR12537">
    <property type="entry name" value="RNA BINDING PROTEIN PUMILIO-RELATED"/>
    <property type="match status" value="1"/>
</dbReference>
<evidence type="ECO:0000256" key="6">
    <source>
        <dbReference type="ARBA" id="ARBA00081811"/>
    </source>
</evidence>
<feature type="repeat" description="Pumilio" evidence="7">
    <location>
        <begin position="838"/>
        <end position="880"/>
    </location>
</feature>
<dbReference type="SMART" id="SM00025">
    <property type="entry name" value="Pumilio"/>
    <property type="match status" value="8"/>
</dbReference>
<dbReference type="InterPro" id="IPR033133">
    <property type="entry name" value="PUM-HD"/>
</dbReference>
<feature type="repeat" description="Pumilio" evidence="7">
    <location>
        <begin position="766"/>
        <end position="801"/>
    </location>
</feature>
<dbReference type="Gene3D" id="1.25.10.10">
    <property type="entry name" value="Leucine-rich Repeat Variant"/>
    <property type="match status" value="1"/>
</dbReference>
<evidence type="ECO:0000313" key="11">
    <source>
        <dbReference type="EMBL" id="KAF7721896.1"/>
    </source>
</evidence>
<dbReference type="FunFam" id="1.25.10.10:FF:000004">
    <property type="entry name" value="Pumilio homolog 1 isoform 2"/>
    <property type="match status" value="1"/>
</dbReference>
<dbReference type="InterPro" id="IPR033712">
    <property type="entry name" value="Pumilio_RNA-bd"/>
</dbReference>
<dbReference type="InterPro" id="IPR016024">
    <property type="entry name" value="ARM-type_fold"/>
</dbReference>
<evidence type="ECO:0000256" key="1">
    <source>
        <dbReference type="ARBA" id="ARBA00004496"/>
    </source>
</evidence>
<keyword evidence="8" id="KW-0175">Coiled coil</keyword>
<gene>
    <name evidence="11" type="primary">PUF3_1</name>
    <name evidence="11" type="ORF">EC973_003964</name>
</gene>
<evidence type="ECO:0000256" key="3">
    <source>
        <dbReference type="ARBA" id="ARBA00022737"/>
    </source>
</evidence>
<feature type="compositionally biased region" description="Polar residues" evidence="9">
    <location>
        <begin position="921"/>
        <end position="932"/>
    </location>
</feature>
<keyword evidence="4" id="KW-0694">RNA-binding</keyword>
<sequence length="949" mass="105866">MSPTAQNSDLLQPTAKNQPQGQLAALIHGKSEYDYDFFASSSALFPNDQSYDRPTSAPPSQVLSHPVNNSTGSLNTGASGASGINSNPDYTHYYSDHSKMNSRLPPPVYDPTQSWQMWKKGGHFSDEFGSAKDENDGTSSAREFGNDSPYTQQSENYGKLRLQGAKENSLNSNRRGKNLVDIIQEDFPRTPSPLFALQQQARQRHAAAAQMNGFNEDGAQTNEDMVRKQGRDKLNAADYENLLLNQHRPSSSSSLSSSQRQVEDTSGDHLPAMLQRSMEDDGTVGSQHPSGARVNALRAISPPLRSKFSSPPPARSNSTPPGHNFGMYGNMVRDVDRQTEMMMKQLGALGLSEEDDYGMVQQARYLQQLQQQHQQQQQQAIRLQQASNVYRNPIHGGVVNSPQMYSQPRQYSTTSLPSGLSLSGDSMTETLPDSRDGLSGMLNDPNFGRWGPSDSAYRRQQAAVAAAAAAAGVGPTGPLTAPAGLDPVGFPENAFAYSTDKKLRALQIQQQQLLIQQQQQQLLAARQQLLLQQQMQGYSSPSVNRMRGLPQEPSRPQTPQDIALSIRSQLLEEFRNSKSRKYELKDIAGHIVEFSGDQHGSRFIQQKLETANSEEKEMVFEEVLPNALQLMTDVFGNYVLQKFFEHGNQMQKTILAKQMEGHVLSLSLQMYGCRVVQKALEHVLTEQQAKLVSELDGCVLKCIKDQNGNHVIQKAIERVPAQHIQFIIDAFHGQVYNLATHPYGCRVIQRMFEHCTELQTGPLLDELHRCTGQLVQDQYGNYVIQHILERGRPEDKTIVITKIRGQVLQLSKHKFASNVVEKCVDYGTKRDRQLLIEEVLQNRPDGTYPLVTMMKDQYANYVVQKMLDVVDDEQRELLVSKIKPHVQSLKKYTYGKHLIQKVEKLLPLINITAGSADGENAEQQPDQSNVSSDTHDQALDISEQHGASQ</sequence>
<feature type="region of interest" description="Disordered" evidence="9">
    <location>
        <begin position="46"/>
        <end position="83"/>
    </location>
</feature>
<evidence type="ECO:0000256" key="8">
    <source>
        <dbReference type="SAM" id="Coils"/>
    </source>
</evidence>
<dbReference type="PANTHER" id="PTHR12537:SF12">
    <property type="entry name" value="MATERNAL PROTEIN PUMILIO"/>
    <property type="match status" value="1"/>
</dbReference>
<feature type="repeat" description="Pumilio" evidence="7">
    <location>
        <begin position="730"/>
        <end position="765"/>
    </location>
</feature>
<feature type="coiled-coil region" evidence="8">
    <location>
        <begin position="359"/>
        <end position="386"/>
    </location>
</feature>
<evidence type="ECO:0000256" key="2">
    <source>
        <dbReference type="ARBA" id="ARBA00022490"/>
    </source>
</evidence>
<organism evidence="11 12">
    <name type="scientific">Apophysomyces ossiformis</name>
    <dbReference type="NCBI Taxonomy" id="679940"/>
    <lineage>
        <taxon>Eukaryota</taxon>
        <taxon>Fungi</taxon>
        <taxon>Fungi incertae sedis</taxon>
        <taxon>Mucoromycota</taxon>
        <taxon>Mucoromycotina</taxon>
        <taxon>Mucoromycetes</taxon>
        <taxon>Mucorales</taxon>
        <taxon>Mucorineae</taxon>
        <taxon>Mucoraceae</taxon>
        <taxon>Apophysomyces</taxon>
    </lineage>
</organism>
<evidence type="ECO:0000256" key="9">
    <source>
        <dbReference type="SAM" id="MobiDB-lite"/>
    </source>
</evidence>
<feature type="compositionally biased region" description="Low complexity" evidence="9">
    <location>
        <begin position="412"/>
        <end position="426"/>
    </location>
</feature>
<keyword evidence="2" id="KW-0963">Cytoplasm</keyword>
<feature type="region of interest" description="Disordered" evidence="9">
    <location>
        <begin position="540"/>
        <end position="560"/>
    </location>
</feature>
<name>A0A8H7BIU7_9FUNG</name>
<dbReference type="InterPro" id="IPR001313">
    <property type="entry name" value="Pumilio_RNA-bd_rpt"/>
</dbReference>
<dbReference type="OrthoDB" id="668540at2759"/>
<feature type="compositionally biased region" description="Polar residues" evidence="9">
    <location>
        <begin position="1"/>
        <end position="21"/>
    </location>
</feature>
<dbReference type="CDD" id="cd07920">
    <property type="entry name" value="Pumilio"/>
    <property type="match status" value="1"/>
</dbReference>
<accession>A0A8H7BIU7</accession>
<dbReference type="GO" id="GO:0000288">
    <property type="term" value="P:nuclear-transcribed mRNA catabolic process, deadenylation-dependent decay"/>
    <property type="evidence" value="ECO:0007669"/>
    <property type="project" value="TreeGrafter"/>
</dbReference>
<feature type="compositionally biased region" description="Basic and acidic residues" evidence="9">
    <location>
        <begin position="126"/>
        <end position="135"/>
    </location>
</feature>
<reference evidence="11" key="1">
    <citation type="submission" date="2020-01" db="EMBL/GenBank/DDBJ databases">
        <title>Genome Sequencing of Three Apophysomyces-Like Fungal Strains Confirms a Novel Fungal Genus in the Mucoromycota with divergent Burkholderia-like Endosymbiotic Bacteria.</title>
        <authorList>
            <person name="Stajich J.E."/>
            <person name="Macias A.M."/>
            <person name="Carter-House D."/>
            <person name="Lovett B."/>
            <person name="Kasson L.R."/>
            <person name="Berry K."/>
            <person name="Grigoriev I."/>
            <person name="Chang Y."/>
            <person name="Spatafora J."/>
            <person name="Kasson M.T."/>
        </authorList>
    </citation>
    <scope>NUCLEOTIDE SEQUENCE</scope>
    <source>
        <strain evidence="11">NRRL A-21654</strain>
    </source>
</reference>
<feature type="repeat" description="Pumilio" evidence="7">
    <location>
        <begin position="802"/>
        <end position="837"/>
    </location>
</feature>
<dbReference type="GO" id="GO:0005737">
    <property type="term" value="C:cytoplasm"/>
    <property type="evidence" value="ECO:0007669"/>
    <property type="project" value="UniProtKB-SubCell"/>
</dbReference>
<dbReference type="Proteomes" id="UP000605846">
    <property type="component" value="Unassembled WGS sequence"/>
</dbReference>
<dbReference type="EMBL" id="JABAYA010000227">
    <property type="protein sequence ID" value="KAF7721896.1"/>
    <property type="molecule type" value="Genomic_DNA"/>
</dbReference>
<dbReference type="AlphaFoldDB" id="A0A8H7BIU7"/>
<evidence type="ECO:0000313" key="12">
    <source>
        <dbReference type="Proteomes" id="UP000605846"/>
    </source>
</evidence>
<evidence type="ECO:0000256" key="5">
    <source>
        <dbReference type="ARBA" id="ARBA00060736"/>
    </source>
</evidence>
<dbReference type="PROSITE" id="PS50302">
    <property type="entry name" value="PUM"/>
    <property type="match status" value="8"/>
</dbReference>
<feature type="repeat" description="Pumilio" evidence="7">
    <location>
        <begin position="658"/>
        <end position="693"/>
    </location>
</feature>
<dbReference type="PROSITE" id="PS50303">
    <property type="entry name" value="PUM_HD"/>
    <property type="match status" value="1"/>
</dbReference>
<evidence type="ECO:0000256" key="4">
    <source>
        <dbReference type="ARBA" id="ARBA00022884"/>
    </source>
</evidence>